<dbReference type="EMBL" id="BGPR01034662">
    <property type="protein sequence ID" value="GBO09136.1"/>
    <property type="molecule type" value="Genomic_DNA"/>
</dbReference>
<dbReference type="AlphaFoldDB" id="A0A4Y2UBY0"/>
<reference evidence="1 2" key="1">
    <citation type="journal article" date="2019" name="Sci. Rep.">
        <title>Orb-weaving spider Araneus ventricosus genome elucidates the spidroin gene catalogue.</title>
        <authorList>
            <person name="Kono N."/>
            <person name="Nakamura H."/>
            <person name="Ohtoshi R."/>
            <person name="Moran D.A.P."/>
            <person name="Shinohara A."/>
            <person name="Yoshida Y."/>
            <person name="Fujiwara M."/>
            <person name="Mori M."/>
            <person name="Tomita M."/>
            <person name="Arakawa K."/>
        </authorList>
    </citation>
    <scope>NUCLEOTIDE SEQUENCE [LARGE SCALE GENOMIC DNA]</scope>
</reference>
<sequence length="109" mass="12431">MLQNRGSSFPCLQTLRTVSIEKKWNIDRGRKMALFRCWVSDPNSIFNKSEDEFISQGDASESGDNLEMKKVTLSVDSDEDDEFISTSERMWAISCPFCYPSPLVRGLPI</sequence>
<evidence type="ECO:0000313" key="2">
    <source>
        <dbReference type="Proteomes" id="UP000499080"/>
    </source>
</evidence>
<comment type="caution">
    <text evidence="1">The sequence shown here is derived from an EMBL/GenBank/DDBJ whole genome shotgun (WGS) entry which is preliminary data.</text>
</comment>
<evidence type="ECO:0000313" key="1">
    <source>
        <dbReference type="EMBL" id="GBO09136.1"/>
    </source>
</evidence>
<protein>
    <submittedName>
        <fullName evidence="1">Uncharacterized protein</fullName>
    </submittedName>
</protein>
<keyword evidence="2" id="KW-1185">Reference proteome</keyword>
<organism evidence="1 2">
    <name type="scientific">Araneus ventricosus</name>
    <name type="common">Orbweaver spider</name>
    <name type="synonym">Epeira ventricosa</name>
    <dbReference type="NCBI Taxonomy" id="182803"/>
    <lineage>
        <taxon>Eukaryota</taxon>
        <taxon>Metazoa</taxon>
        <taxon>Ecdysozoa</taxon>
        <taxon>Arthropoda</taxon>
        <taxon>Chelicerata</taxon>
        <taxon>Arachnida</taxon>
        <taxon>Araneae</taxon>
        <taxon>Araneomorphae</taxon>
        <taxon>Entelegynae</taxon>
        <taxon>Araneoidea</taxon>
        <taxon>Araneidae</taxon>
        <taxon>Araneus</taxon>
    </lineage>
</organism>
<accession>A0A4Y2UBY0</accession>
<dbReference type="Proteomes" id="UP000499080">
    <property type="component" value="Unassembled WGS sequence"/>
</dbReference>
<gene>
    <name evidence="1" type="ORF">AVEN_161482_1</name>
</gene>
<proteinExistence type="predicted"/>
<name>A0A4Y2UBY0_ARAVE</name>